<evidence type="ECO:0000313" key="1">
    <source>
        <dbReference type="EMBL" id="KIK57116.1"/>
    </source>
</evidence>
<protein>
    <submittedName>
        <fullName evidence="1">Uncharacterized protein</fullName>
    </submittedName>
</protein>
<dbReference type="AlphaFoldDB" id="A0A0D0BPW2"/>
<sequence length="67" mass="7636">MEYAALFGMYGPMTRETKPWQRAGLLDATEINRELISSRLREAQCQGKVLICSWQMNSLEVILLNCG</sequence>
<name>A0A0D0BPW2_9AGAR</name>
<dbReference type="Proteomes" id="UP000053593">
    <property type="component" value="Unassembled WGS sequence"/>
</dbReference>
<evidence type="ECO:0000313" key="2">
    <source>
        <dbReference type="Proteomes" id="UP000053593"/>
    </source>
</evidence>
<gene>
    <name evidence="1" type="ORF">GYMLUDRAFT_774313</name>
</gene>
<dbReference type="HOGENOM" id="CLU_2812631_0_0_1"/>
<dbReference type="EMBL" id="KN834793">
    <property type="protein sequence ID" value="KIK57116.1"/>
    <property type="molecule type" value="Genomic_DNA"/>
</dbReference>
<reference evidence="1 2" key="1">
    <citation type="submission" date="2014-04" db="EMBL/GenBank/DDBJ databases">
        <title>Evolutionary Origins and Diversification of the Mycorrhizal Mutualists.</title>
        <authorList>
            <consortium name="DOE Joint Genome Institute"/>
            <consortium name="Mycorrhizal Genomics Consortium"/>
            <person name="Kohler A."/>
            <person name="Kuo A."/>
            <person name="Nagy L.G."/>
            <person name="Floudas D."/>
            <person name="Copeland A."/>
            <person name="Barry K.W."/>
            <person name="Cichocki N."/>
            <person name="Veneault-Fourrey C."/>
            <person name="LaButti K."/>
            <person name="Lindquist E.A."/>
            <person name="Lipzen A."/>
            <person name="Lundell T."/>
            <person name="Morin E."/>
            <person name="Murat C."/>
            <person name="Riley R."/>
            <person name="Ohm R."/>
            <person name="Sun H."/>
            <person name="Tunlid A."/>
            <person name="Henrissat B."/>
            <person name="Grigoriev I.V."/>
            <person name="Hibbett D.S."/>
            <person name="Martin F."/>
        </authorList>
    </citation>
    <scope>NUCLEOTIDE SEQUENCE [LARGE SCALE GENOMIC DNA]</scope>
    <source>
        <strain evidence="1 2">FD-317 M1</strain>
    </source>
</reference>
<organism evidence="1 2">
    <name type="scientific">Collybiopsis luxurians FD-317 M1</name>
    <dbReference type="NCBI Taxonomy" id="944289"/>
    <lineage>
        <taxon>Eukaryota</taxon>
        <taxon>Fungi</taxon>
        <taxon>Dikarya</taxon>
        <taxon>Basidiomycota</taxon>
        <taxon>Agaricomycotina</taxon>
        <taxon>Agaricomycetes</taxon>
        <taxon>Agaricomycetidae</taxon>
        <taxon>Agaricales</taxon>
        <taxon>Marasmiineae</taxon>
        <taxon>Omphalotaceae</taxon>
        <taxon>Collybiopsis</taxon>
        <taxon>Collybiopsis luxurians</taxon>
    </lineage>
</organism>
<proteinExistence type="predicted"/>
<keyword evidence="2" id="KW-1185">Reference proteome</keyword>
<accession>A0A0D0BPW2</accession>